<dbReference type="InterPro" id="IPR055305">
    <property type="entry name" value="GG3-like"/>
</dbReference>
<dbReference type="Proteomes" id="UP000824469">
    <property type="component" value="Unassembled WGS sequence"/>
</dbReference>
<feature type="region of interest" description="Disordered" evidence="1">
    <location>
        <begin position="1"/>
        <end position="38"/>
    </location>
</feature>
<sequence length="99" mass="11506">MEEERSESVSSESQNGRHQDSKPPPTEADGRGKHRKLAELNRLNQEIRYLEEELEELDKTDKATSSCKEYVIHELHPNYDTDFQSSCLTSFSLQCEFIE</sequence>
<evidence type="ECO:0000313" key="2">
    <source>
        <dbReference type="EMBL" id="KAH9289460.1"/>
    </source>
</evidence>
<protein>
    <submittedName>
        <fullName evidence="2">Uncharacterized protein</fullName>
    </submittedName>
</protein>
<dbReference type="PANTHER" id="PTHR32378:SF12">
    <property type="entry name" value="GUANINE NUCLEOTIDE-BINDING PROTEIN SUBUNIT GAMMA 2"/>
    <property type="match status" value="1"/>
</dbReference>
<comment type="caution">
    <text evidence="2">The sequence shown here is derived from an EMBL/GenBank/DDBJ whole genome shotgun (WGS) entry which is preliminary data.</text>
</comment>
<evidence type="ECO:0000313" key="3">
    <source>
        <dbReference type="Proteomes" id="UP000824469"/>
    </source>
</evidence>
<evidence type="ECO:0000256" key="1">
    <source>
        <dbReference type="SAM" id="MobiDB-lite"/>
    </source>
</evidence>
<keyword evidence="3" id="KW-1185">Reference proteome</keyword>
<dbReference type="PANTHER" id="PTHR32378">
    <property type="entry name" value="GUANINE NUCLEOTIDE-BINDING PROTEIN SUBUNIT GAMMA 3"/>
    <property type="match status" value="1"/>
</dbReference>
<reference evidence="2 3" key="1">
    <citation type="journal article" date="2021" name="Nat. Plants">
        <title>The Taxus genome provides insights into paclitaxel biosynthesis.</title>
        <authorList>
            <person name="Xiong X."/>
            <person name="Gou J."/>
            <person name="Liao Q."/>
            <person name="Li Y."/>
            <person name="Zhou Q."/>
            <person name="Bi G."/>
            <person name="Li C."/>
            <person name="Du R."/>
            <person name="Wang X."/>
            <person name="Sun T."/>
            <person name="Guo L."/>
            <person name="Liang H."/>
            <person name="Lu P."/>
            <person name="Wu Y."/>
            <person name="Zhang Z."/>
            <person name="Ro D.K."/>
            <person name="Shang Y."/>
            <person name="Huang S."/>
            <person name="Yan J."/>
        </authorList>
    </citation>
    <scope>NUCLEOTIDE SEQUENCE [LARGE SCALE GENOMIC DNA]</scope>
    <source>
        <strain evidence="2">Ta-2019</strain>
    </source>
</reference>
<accession>A0AA38BSZ1</accession>
<gene>
    <name evidence="2" type="ORF">KI387_033577</name>
</gene>
<name>A0AA38BSZ1_TAXCH</name>
<dbReference type="AlphaFoldDB" id="A0AA38BSZ1"/>
<proteinExistence type="predicted"/>
<dbReference type="EMBL" id="JAHRHJ020003813">
    <property type="protein sequence ID" value="KAH9289460.1"/>
    <property type="molecule type" value="Genomic_DNA"/>
</dbReference>
<organism evidence="2 3">
    <name type="scientific">Taxus chinensis</name>
    <name type="common">Chinese yew</name>
    <name type="synonym">Taxus wallichiana var. chinensis</name>
    <dbReference type="NCBI Taxonomy" id="29808"/>
    <lineage>
        <taxon>Eukaryota</taxon>
        <taxon>Viridiplantae</taxon>
        <taxon>Streptophyta</taxon>
        <taxon>Embryophyta</taxon>
        <taxon>Tracheophyta</taxon>
        <taxon>Spermatophyta</taxon>
        <taxon>Pinopsida</taxon>
        <taxon>Pinidae</taxon>
        <taxon>Conifers II</taxon>
        <taxon>Cupressales</taxon>
        <taxon>Taxaceae</taxon>
        <taxon>Taxus</taxon>
    </lineage>
</organism>